<feature type="signal peptide" evidence="1">
    <location>
        <begin position="1"/>
        <end position="22"/>
    </location>
</feature>
<keyword evidence="1" id="KW-0732">Signal</keyword>
<reference evidence="3" key="1">
    <citation type="submission" date="2017-04" db="EMBL/GenBank/DDBJ databases">
        <title>Function of individual gut microbiota members based on whole genome sequencing of pure cultures obtained from chicken caecum.</title>
        <authorList>
            <person name="Medvecky M."/>
            <person name="Cejkova D."/>
            <person name="Polansky O."/>
            <person name="Karasova D."/>
            <person name="Kubasova T."/>
            <person name="Cizek A."/>
            <person name="Rychlik I."/>
        </authorList>
    </citation>
    <scope>NUCLEOTIDE SEQUENCE [LARGE SCALE GENOMIC DNA]</scope>
    <source>
        <strain evidence="3">An273</strain>
    </source>
</reference>
<keyword evidence="3" id="KW-1185">Reference proteome</keyword>
<evidence type="ECO:0000313" key="2">
    <source>
        <dbReference type="EMBL" id="OUO56968.1"/>
    </source>
</evidence>
<proteinExistence type="predicted"/>
<sequence>MKNLKWMLAVLTAVLITAPVFAQAPKSSARTAQEGLSASIERAAVKAVRQHQKKVCCYCGEEILYPGQHCSASGYVSLCTTQEYQPAKRTDSTPSVCPKCGEEYTIDEKYHGAKHVCQVKDAQEEQAPVCCRCGEEILSKGQHCAASGYVSLCTTQEYQPAKRTDSVPSVCPKCGKAYTIDEKHHGAKHVCQAENTQEEQAPVCCRCREEILSQGQHCQATSCTSLCTTQEYQPAKRTDSVPSVCPKCGKAYTIDEKYHGAKHVCKTAQKDTVEYCIYCGEPIVENNQKCTVAKGMDCRVRCPECTVNLRDPKNLNAAGTHYCRFKLVIKPVKPHTGK</sequence>
<dbReference type="AlphaFoldDB" id="A0A1Y4DJ44"/>
<name>A0A1Y4DJ44_9BACT</name>
<evidence type="ECO:0000313" key="3">
    <source>
        <dbReference type="Proteomes" id="UP000196368"/>
    </source>
</evidence>
<feature type="chain" id="PRO_5012531332" evidence="1">
    <location>
        <begin position="23"/>
        <end position="338"/>
    </location>
</feature>
<protein>
    <submittedName>
        <fullName evidence="2">Uncharacterized protein</fullName>
    </submittedName>
</protein>
<comment type="caution">
    <text evidence="2">The sequence shown here is derived from an EMBL/GenBank/DDBJ whole genome shotgun (WGS) entry which is preliminary data.</text>
</comment>
<dbReference type="EMBL" id="NFJD01000002">
    <property type="protein sequence ID" value="OUO56968.1"/>
    <property type="molecule type" value="Genomic_DNA"/>
</dbReference>
<organism evidence="2 3">
    <name type="scientific">Candidatus Avelusimicrobium gallicola</name>
    <dbReference type="NCBI Taxonomy" id="2562704"/>
    <lineage>
        <taxon>Bacteria</taxon>
        <taxon>Pseudomonadati</taxon>
        <taxon>Elusimicrobiota</taxon>
        <taxon>Elusimicrobia</taxon>
        <taxon>Elusimicrobiales</taxon>
        <taxon>Elusimicrobiaceae</taxon>
        <taxon>Candidatus Avelusimicrobium</taxon>
    </lineage>
</organism>
<evidence type="ECO:0000256" key="1">
    <source>
        <dbReference type="SAM" id="SignalP"/>
    </source>
</evidence>
<accession>A0A1Y4DJ44</accession>
<gene>
    <name evidence="2" type="ORF">B5F75_03735</name>
</gene>
<dbReference type="Proteomes" id="UP000196368">
    <property type="component" value="Unassembled WGS sequence"/>
</dbReference>
<dbReference type="RefSeq" id="WP_087288083.1">
    <property type="nucleotide sequence ID" value="NZ_NFJD01000002.1"/>
</dbReference>